<dbReference type="PANTHER" id="PTHR40743">
    <property type="entry name" value="NUCLEOTIDE-DIPHOSPHO-SUGAR TRANSFERASE CONTAINING PROTEIN"/>
    <property type="match status" value="1"/>
</dbReference>
<feature type="compositionally biased region" description="Polar residues" evidence="1">
    <location>
        <begin position="8"/>
        <end position="26"/>
    </location>
</feature>
<organism evidence="2">
    <name type="scientific">Compsopogon caeruleus</name>
    <dbReference type="NCBI Taxonomy" id="31354"/>
    <lineage>
        <taxon>Eukaryota</taxon>
        <taxon>Rhodophyta</taxon>
        <taxon>Compsopogonophyceae</taxon>
        <taxon>Compsopogonales</taxon>
        <taxon>Compsopogonaceae</taxon>
        <taxon>Compsopogon</taxon>
    </lineage>
</organism>
<protein>
    <submittedName>
        <fullName evidence="2">Uncharacterized protein</fullName>
    </submittedName>
</protein>
<dbReference type="PANTHER" id="PTHR40743:SF1">
    <property type="entry name" value="POSSIBLE GLYCOSYLTRANSFERASE"/>
    <property type="match status" value="1"/>
</dbReference>
<gene>
    <name evidence="2" type="ORF">CCAE0312_LOCUS4431</name>
</gene>
<evidence type="ECO:0000313" key="2">
    <source>
        <dbReference type="EMBL" id="CAD9232349.1"/>
    </source>
</evidence>
<proteinExistence type="predicted"/>
<accession>A0A7S1XCS5</accession>
<dbReference type="Gene3D" id="3.40.50.11350">
    <property type="match status" value="1"/>
</dbReference>
<reference evidence="2" key="1">
    <citation type="submission" date="2021-01" db="EMBL/GenBank/DDBJ databases">
        <authorList>
            <person name="Corre E."/>
            <person name="Pelletier E."/>
            <person name="Niang G."/>
            <person name="Scheremetjew M."/>
            <person name="Finn R."/>
            <person name="Kale V."/>
            <person name="Holt S."/>
            <person name="Cochrane G."/>
            <person name="Meng A."/>
            <person name="Brown T."/>
            <person name="Cohen L."/>
        </authorList>
    </citation>
    <scope>NUCLEOTIDE SEQUENCE</scope>
    <source>
        <strain evidence="2">SAG 36.94</strain>
    </source>
</reference>
<dbReference type="EMBL" id="HBGH01008103">
    <property type="protein sequence ID" value="CAD9232349.1"/>
    <property type="molecule type" value="Transcribed_RNA"/>
</dbReference>
<sequence length="702" mass="78969">MNGEDVELSSSKELNPSMGQTSMMQQGPGTLAARYRPSWRLLLTSRRGDGIAKMSKTRSDGKPVPRNIMGTSPGGVNLSLSLQAALVSLMCLLFIMAGLSIWLVPPDESTENILVRRFGAKPTSMFELKARRLVQDPRLTMDRSSVSSLLHEDYAVPLQLLKVMSADVQFRLRNMLRNRTGEDESSIASGTRPMLLVVQLVGELGGRLGALGSAMAYAHNTERVLVVLWEIDSLFTHPFRSVFSGASDLKFIPVDELPRGFRMQESFDDWTHFWFSFHDFIKNPVSVIQQRRELSAMKNIRRHLYVRTDRPLLSDYASSGLAKELLGDLVPLPIAREAVISATKVGEYKNITSDYAGRILHDAYSVPYDFILHMSGAMRKRLLDQISDKEATRPHIAPRLMFVHLQYGLGNRIRALGSAMAFAAQSHRVLIIIWESDAHLQAEFSDFFLNDFVVISRLRLPWPIDTRGDVAYNDFRLYNLMKKENAMIKSASSIVLDNADSVHIYVKTAYVLRSTLTGEGALSKAATSPISLYARRLLPVMRIQKVVERQLGNGLNSMIGVHIRGRTIDNDIVNVNAVKEYTKESSQLTNYWRQTTQLPVFIEQMRTVRNSSQSFFVAADSTEALFALEREFPGRVFFNPRNCDDRSAECLSMALADILCLSRTRYLLGSYWSSFTEAALRLGGIKVYLAGKDFGMPKKPIR</sequence>
<dbReference type="AlphaFoldDB" id="A0A7S1XCS5"/>
<dbReference type="Gene3D" id="3.40.50.11340">
    <property type="match status" value="2"/>
</dbReference>
<name>A0A7S1XCS5_9RHOD</name>
<evidence type="ECO:0000256" key="1">
    <source>
        <dbReference type="SAM" id="MobiDB-lite"/>
    </source>
</evidence>
<feature type="region of interest" description="Disordered" evidence="1">
    <location>
        <begin position="1"/>
        <end position="26"/>
    </location>
</feature>